<gene>
    <name evidence="2" type="ORF">FHR32_000837</name>
</gene>
<evidence type="ECO:0000313" key="2">
    <source>
        <dbReference type="EMBL" id="MBB4936532.1"/>
    </source>
</evidence>
<dbReference type="AlphaFoldDB" id="A0A7W7RRH2"/>
<comment type="caution">
    <text evidence="2">The sequence shown here is derived from an EMBL/GenBank/DDBJ whole genome shotgun (WGS) entry which is preliminary data.</text>
</comment>
<dbReference type="Proteomes" id="UP000534286">
    <property type="component" value="Unassembled WGS sequence"/>
</dbReference>
<feature type="region of interest" description="Disordered" evidence="1">
    <location>
        <begin position="1"/>
        <end position="20"/>
    </location>
</feature>
<keyword evidence="3" id="KW-1185">Reference proteome</keyword>
<proteinExistence type="predicted"/>
<sequence>MTSTMEVYDPATSDLLRPFRPDVAVTEQSVDPALWPVRPSPSGGSGDEATDYAEGSGGPGPHL</sequence>
<accession>A0A7W7RRH2</accession>
<reference evidence="2 3" key="1">
    <citation type="submission" date="2020-08" db="EMBL/GenBank/DDBJ databases">
        <title>Sequencing the genomes of 1000 actinobacteria strains.</title>
        <authorList>
            <person name="Klenk H.-P."/>
        </authorList>
    </citation>
    <scope>NUCLEOTIDE SEQUENCE [LARGE SCALE GENOMIC DNA]</scope>
    <source>
        <strain evidence="2 3">DSM 43023</strain>
    </source>
</reference>
<name>A0A7W7RRH2_9ACTN</name>
<dbReference type="EMBL" id="JACHJU010000001">
    <property type="protein sequence ID" value="MBB4936532.1"/>
    <property type="molecule type" value="Genomic_DNA"/>
</dbReference>
<evidence type="ECO:0000256" key="1">
    <source>
        <dbReference type="SAM" id="MobiDB-lite"/>
    </source>
</evidence>
<evidence type="ECO:0000313" key="3">
    <source>
        <dbReference type="Proteomes" id="UP000534286"/>
    </source>
</evidence>
<feature type="region of interest" description="Disordered" evidence="1">
    <location>
        <begin position="27"/>
        <end position="63"/>
    </location>
</feature>
<organism evidence="2 3">
    <name type="scientific">Streptosporangium album</name>
    <dbReference type="NCBI Taxonomy" id="47479"/>
    <lineage>
        <taxon>Bacteria</taxon>
        <taxon>Bacillati</taxon>
        <taxon>Actinomycetota</taxon>
        <taxon>Actinomycetes</taxon>
        <taxon>Streptosporangiales</taxon>
        <taxon>Streptosporangiaceae</taxon>
        <taxon>Streptosporangium</taxon>
    </lineage>
</organism>
<protein>
    <submittedName>
        <fullName evidence="2">Uncharacterized protein</fullName>
    </submittedName>
</protein>
<dbReference type="RefSeq" id="WP_184753070.1">
    <property type="nucleotide sequence ID" value="NZ_BAABEK010000113.1"/>
</dbReference>